<keyword evidence="1" id="KW-0472">Membrane</keyword>
<feature type="domain" description="Homing endonuclease LAGLIDADG" evidence="2">
    <location>
        <begin position="100"/>
        <end position="259"/>
    </location>
</feature>
<reference evidence="3" key="1">
    <citation type="submission" date="2013-04" db="EMBL/GenBank/DDBJ databases">
        <authorList>
            <person name="Valach M."/>
            <person name="Hegedusova E."/>
            <person name="Brejova B."/>
            <person name="Nosek J."/>
        </authorList>
    </citation>
    <scope>NUCLEOTIDE SEQUENCE</scope>
    <source>
        <strain evidence="3">CBS 6075</strain>
    </source>
</reference>
<evidence type="ECO:0000259" key="2">
    <source>
        <dbReference type="Pfam" id="PF03161"/>
    </source>
</evidence>
<keyword evidence="1" id="KW-1133">Transmembrane helix</keyword>
<dbReference type="EMBL" id="KC993191">
    <property type="protein sequence ID" value="AGS44399.1"/>
    <property type="molecule type" value="Genomic_DNA"/>
</dbReference>
<evidence type="ECO:0000256" key="1">
    <source>
        <dbReference type="SAM" id="Phobius"/>
    </source>
</evidence>
<accession>S5TEU9</accession>
<geneLocation type="mitochondrion" evidence="3"/>
<protein>
    <recommendedName>
        <fullName evidence="2">Homing endonuclease LAGLIDADG domain-containing protein</fullName>
    </recommendedName>
</protein>
<keyword evidence="3" id="KW-0496">Mitochondrion</keyword>
<organism evidence="3">
    <name type="scientific">Ogataea philodendri</name>
    <dbReference type="NCBI Taxonomy" id="1378263"/>
    <lineage>
        <taxon>Eukaryota</taxon>
        <taxon>Fungi</taxon>
        <taxon>Dikarya</taxon>
        <taxon>Ascomycota</taxon>
        <taxon>Saccharomycotina</taxon>
        <taxon>Pichiomycetes</taxon>
        <taxon>Pichiales</taxon>
        <taxon>Pichiaceae</taxon>
        <taxon>Ogataea</taxon>
    </lineage>
</organism>
<dbReference type="AlphaFoldDB" id="S5TEU9"/>
<keyword evidence="1" id="KW-0812">Transmembrane</keyword>
<dbReference type="OrthoDB" id="5274855at2759"/>
<dbReference type="InterPro" id="IPR027434">
    <property type="entry name" value="Homing_endonucl"/>
</dbReference>
<gene>
    <name evidence="3" type="primary">cox1-I1</name>
</gene>
<dbReference type="InterPro" id="IPR004860">
    <property type="entry name" value="LAGLIDADG_dom"/>
</dbReference>
<dbReference type="GO" id="GO:0004519">
    <property type="term" value="F:endonuclease activity"/>
    <property type="evidence" value="ECO:0007669"/>
    <property type="project" value="InterPro"/>
</dbReference>
<evidence type="ECO:0000313" key="3">
    <source>
        <dbReference type="EMBL" id="AGS44399.1"/>
    </source>
</evidence>
<dbReference type="GeneID" id="16694862"/>
<dbReference type="RefSeq" id="YP_008475088.1">
    <property type="nucleotide sequence ID" value="NC_022165.1"/>
</dbReference>
<dbReference type="SUPFAM" id="SSF55608">
    <property type="entry name" value="Homing endonucleases"/>
    <property type="match status" value="1"/>
</dbReference>
<sequence length="302" mass="36017">MRHLIDIIFECIYSTLVFSYYYYLKQFISSNLFKNKLKSITTTNNNHRYSTKVEYLDIIPNNTCKDLIIWNSEYNISTYTTKFISKNEKDIIALTHFNKSVLIGSLLSDSYIEKNGNWNPRIRFEHSVHAFSYVIYLYNQLQILRSITPLLLIKRKLRNKVFYSLSFKTRQLLCLNELYYLFYKKDINNKKVKRISPELYHYFNDIVLAHWIIGDGSKTKGGIILCTDSYSFEDISILINILILKYDIHPIIKYHASYKISDVNKKNKSMKPRICINTYDSRKISQIVLPYTVDYYKYKLFI</sequence>
<proteinExistence type="predicted"/>
<name>S5TEU9_9ASCO</name>
<feature type="transmembrane region" description="Helical" evidence="1">
    <location>
        <begin position="7"/>
        <end position="24"/>
    </location>
</feature>
<dbReference type="Pfam" id="PF03161">
    <property type="entry name" value="LAGLIDADG_2"/>
    <property type="match status" value="1"/>
</dbReference>
<dbReference type="Gene3D" id="3.10.28.10">
    <property type="entry name" value="Homing endonucleases"/>
    <property type="match status" value="2"/>
</dbReference>